<sequence length="164" mass="17816">MARTRDEALLYLDLTPCACGSVETPWESGVVGVAEQLAVAYAGTCADCGAGREYVFGLPERETAPKGWPTFGGPEPSQLIDAGEWLWVADQWASSVPPDPEEGARALAMARAAVEEVLKFVPDGADRVPDQAFWADRGLRVYTAEPGRFRVERLLVVKDAYRDA</sequence>
<keyword evidence="2" id="KW-1185">Reference proteome</keyword>
<organism evidence="1 2">
    <name type="scientific">Nonomuraea muscovyensis</name>
    <dbReference type="NCBI Taxonomy" id="1124761"/>
    <lineage>
        <taxon>Bacteria</taxon>
        <taxon>Bacillati</taxon>
        <taxon>Actinomycetota</taxon>
        <taxon>Actinomycetes</taxon>
        <taxon>Streptosporangiales</taxon>
        <taxon>Streptosporangiaceae</taxon>
        <taxon>Nonomuraea</taxon>
    </lineage>
</organism>
<dbReference type="Proteomes" id="UP000583800">
    <property type="component" value="Unassembled WGS sequence"/>
</dbReference>
<dbReference type="AlphaFoldDB" id="A0A7X0CC64"/>
<comment type="caution">
    <text evidence="1">The sequence shown here is derived from an EMBL/GenBank/DDBJ whole genome shotgun (WGS) entry which is preliminary data.</text>
</comment>
<gene>
    <name evidence="1" type="ORF">FHU36_008581</name>
</gene>
<proteinExistence type="predicted"/>
<dbReference type="EMBL" id="JACHJB010000004">
    <property type="protein sequence ID" value="MBB6351998.1"/>
    <property type="molecule type" value="Genomic_DNA"/>
</dbReference>
<evidence type="ECO:0000313" key="1">
    <source>
        <dbReference type="EMBL" id="MBB6351998.1"/>
    </source>
</evidence>
<protein>
    <submittedName>
        <fullName evidence="1">Uncharacterized protein</fullName>
    </submittedName>
</protein>
<evidence type="ECO:0000313" key="2">
    <source>
        <dbReference type="Proteomes" id="UP000583800"/>
    </source>
</evidence>
<accession>A0A7X0CC64</accession>
<name>A0A7X0CC64_9ACTN</name>
<reference evidence="1 2" key="1">
    <citation type="submission" date="2020-08" db="EMBL/GenBank/DDBJ databases">
        <title>Sequencing the genomes of 1000 actinobacteria strains.</title>
        <authorList>
            <person name="Klenk H.-P."/>
        </authorList>
    </citation>
    <scope>NUCLEOTIDE SEQUENCE [LARGE SCALE GENOMIC DNA]</scope>
    <source>
        <strain evidence="1 2">DSM 45913</strain>
    </source>
</reference>